<feature type="binding site" evidence="4">
    <location>
        <position position="349"/>
    </location>
    <ligand>
        <name>S-adenosyl-L-methionine</name>
        <dbReference type="ChEBI" id="CHEBI:59789"/>
    </ligand>
</feature>
<dbReference type="PROSITE" id="PS51687">
    <property type="entry name" value="SAM_MT_RNA_M5U"/>
    <property type="match status" value="1"/>
</dbReference>
<dbReference type="CDD" id="cd02440">
    <property type="entry name" value="AdoMet_MTases"/>
    <property type="match status" value="1"/>
</dbReference>
<dbReference type="FunFam" id="3.40.50.150:FF:000009">
    <property type="entry name" value="23S rRNA (Uracil(1939)-C(5))-methyltransferase RlmD"/>
    <property type="match status" value="1"/>
</dbReference>
<protein>
    <submittedName>
        <fullName evidence="7">23S rRNA (Uracil-C(5))-methyltransferase RlmCD</fullName>
        <ecNumber evidence="7">2.1.1.189</ecNumber>
        <ecNumber evidence="7">2.1.1.190</ecNumber>
    </submittedName>
</protein>
<keyword evidence="1 4" id="KW-0489">Methyltransferase</keyword>
<feature type="binding site" evidence="4">
    <location>
        <position position="397"/>
    </location>
    <ligand>
        <name>S-adenosyl-L-methionine</name>
        <dbReference type="ChEBI" id="CHEBI:59789"/>
    </ligand>
</feature>
<name>A0A1V4SLK4_RUMHU</name>
<organism evidence="7 8">
    <name type="scientific">Ruminiclostridium hungatei</name>
    <name type="common">Clostridium hungatei</name>
    <dbReference type="NCBI Taxonomy" id="48256"/>
    <lineage>
        <taxon>Bacteria</taxon>
        <taxon>Bacillati</taxon>
        <taxon>Bacillota</taxon>
        <taxon>Clostridia</taxon>
        <taxon>Eubacteriales</taxon>
        <taxon>Oscillospiraceae</taxon>
        <taxon>Ruminiclostridium</taxon>
    </lineage>
</organism>
<dbReference type="SUPFAM" id="SSF50249">
    <property type="entry name" value="Nucleic acid-binding proteins"/>
    <property type="match status" value="1"/>
</dbReference>
<evidence type="ECO:0000256" key="3">
    <source>
        <dbReference type="ARBA" id="ARBA00022691"/>
    </source>
</evidence>
<dbReference type="Gene3D" id="2.40.50.1070">
    <property type="match status" value="1"/>
</dbReference>
<dbReference type="Gene3D" id="2.40.50.140">
    <property type="entry name" value="Nucleic acid-binding proteins"/>
    <property type="match status" value="1"/>
</dbReference>
<evidence type="ECO:0000259" key="6">
    <source>
        <dbReference type="PROSITE" id="PS50926"/>
    </source>
</evidence>
<dbReference type="PROSITE" id="PS01231">
    <property type="entry name" value="TRMA_2"/>
    <property type="match status" value="1"/>
</dbReference>
<dbReference type="SUPFAM" id="SSF53335">
    <property type="entry name" value="S-adenosyl-L-methionine-dependent methyltransferases"/>
    <property type="match status" value="1"/>
</dbReference>
<feature type="domain" description="TRAM" evidence="6">
    <location>
        <begin position="17"/>
        <end position="75"/>
    </location>
</feature>
<keyword evidence="3 4" id="KW-0949">S-adenosyl-L-methionine</keyword>
<dbReference type="PROSITE" id="PS01230">
    <property type="entry name" value="TRMA_1"/>
    <property type="match status" value="1"/>
</dbReference>
<keyword evidence="8" id="KW-1185">Reference proteome</keyword>
<dbReference type="InterPro" id="IPR012340">
    <property type="entry name" value="NA-bd_OB-fold"/>
</dbReference>
<feature type="binding site" evidence="4">
    <location>
        <position position="299"/>
    </location>
    <ligand>
        <name>S-adenosyl-L-methionine</name>
        <dbReference type="ChEBI" id="CHEBI:59789"/>
    </ligand>
</feature>
<dbReference type="PROSITE" id="PS50926">
    <property type="entry name" value="TRAM"/>
    <property type="match status" value="1"/>
</dbReference>
<evidence type="ECO:0000313" key="7">
    <source>
        <dbReference type="EMBL" id="OPX44762.1"/>
    </source>
</evidence>
<dbReference type="Pfam" id="PF01938">
    <property type="entry name" value="TRAM"/>
    <property type="match status" value="1"/>
</dbReference>
<evidence type="ECO:0000313" key="8">
    <source>
        <dbReference type="Proteomes" id="UP000191554"/>
    </source>
</evidence>
<evidence type="ECO:0000256" key="2">
    <source>
        <dbReference type="ARBA" id="ARBA00022679"/>
    </source>
</evidence>
<dbReference type="PANTHER" id="PTHR11061:SF30">
    <property type="entry name" value="TRNA (URACIL(54)-C(5))-METHYLTRANSFERASE"/>
    <property type="match status" value="1"/>
</dbReference>
<dbReference type="Proteomes" id="UP000191554">
    <property type="component" value="Unassembled WGS sequence"/>
</dbReference>
<dbReference type="EC" id="2.1.1.190" evidence="7"/>
<dbReference type="InterPro" id="IPR030391">
    <property type="entry name" value="MeTrfase_TrmA_CS"/>
</dbReference>
<dbReference type="AlphaFoldDB" id="A0A1V4SLK4"/>
<evidence type="ECO:0000256" key="5">
    <source>
        <dbReference type="PROSITE-ProRule" id="PRU10015"/>
    </source>
</evidence>
<proteinExistence type="inferred from homology"/>
<dbReference type="GO" id="GO:0070475">
    <property type="term" value="P:rRNA base methylation"/>
    <property type="evidence" value="ECO:0007669"/>
    <property type="project" value="TreeGrafter"/>
</dbReference>
<feature type="active site" evidence="5">
    <location>
        <position position="424"/>
    </location>
</feature>
<gene>
    <name evidence="7" type="primary">rlmCD</name>
    <name evidence="7" type="ORF">CLHUN_13160</name>
</gene>
<dbReference type="EMBL" id="MZGX01000007">
    <property type="protein sequence ID" value="OPX44762.1"/>
    <property type="molecule type" value="Genomic_DNA"/>
</dbReference>
<feature type="binding site" evidence="4">
    <location>
        <position position="328"/>
    </location>
    <ligand>
        <name>S-adenosyl-L-methionine</name>
        <dbReference type="ChEBI" id="CHEBI:59789"/>
    </ligand>
</feature>
<dbReference type="EC" id="2.1.1.189" evidence="7"/>
<dbReference type="InterPro" id="IPR002792">
    <property type="entry name" value="TRAM_dom"/>
</dbReference>
<comment type="similarity">
    <text evidence="4">Belongs to the class I-like SAM-binding methyltransferase superfamily. RNA M5U methyltransferase family.</text>
</comment>
<sequence>MRKGSGITGMKRDTQKAFLKDKTYRLEITGLTQEGQGVGKIDGFVVFVDTVLPGETVTVKIVRQTKSYAVGRLIKVEKPSPHRVEPFCPVFEQCGGCAVQHMTYPAQLEFKKDIVVQSLRRIGGLENVKVLDTIGMSSPYKYRNKVQYPVGRQDKEIKIGFYESRSHNIIDSAQCDIQPSESNEIRGLVRDFCNSNGISIYDETTGKGLLRHVMVRKGFKTNELMVVLVINGSKLPGDGALVEMLTGKYPDIKSIMLNLNTKNTNIILGDRNICLFGQAFISDYIGKYRFDISPLSFFQVNPVQTEVLYGKALEYAQLSGSETVFDLYCGIGTISLFLSEKAKRVIGVEVVPDAIRDAQKNAGLNNVTNTQFMVGEAEKVIPQLYAQGIRADVVVVDPPRKGCDEVLLNTLVEMQPSRIVYVSCNPSTLARDLKYLSEKGFEVKEVQPVDMFPWTGHVECVIMMTYCGSEDK</sequence>
<dbReference type="Gene3D" id="3.40.50.150">
    <property type="entry name" value="Vaccinia Virus protein VP39"/>
    <property type="match status" value="1"/>
</dbReference>
<dbReference type="FunFam" id="2.40.50.1070:FF:000003">
    <property type="entry name" value="23S rRNA (Uracil-5-)-methyltransferase RumA"/>
    <property type="match status" value="1"/>
</dbReference>
<dbReference type="InterPro" id="IPR030390">
    <property type="entry name" value="MeTrfase_TrmA_AS"/>
</dbReference>
<accession>A0A1V4SLK4</accession>
<evidence type="ECO:0000256" key="1">
    <source>
        <dbReference type="ARBA" id="ARBA00022603"/>
    </source>
</evidence>
<feature type="active site" description="Nucleophile" evidence="4">
    <location>
        <position position="424"/>
    </location>
</feature>
<dbReference type="STRING" id="48256.CLHUN_13160"/>
<comment type="caution">
    <text evidence="7">The sequence shown here is derived from an EMBL/GenBank/DDBJ whole genome shotgun (WGS) entry which is preliminary data.</text>
</comment>
<dbReference type="InterPro" id="IPR029063">
    <property type="entry name" value="SAM-dependent_MTases_sf"/>
</dbReference>
<dbReference type="InterPro" id="IPR010280">
    <property type="entry name" value="U5_MeTrfase_fam"/>
</dbReference>
<dbReference type="Pfam" id="PF05958">
    <property type="entry name" value="tRNA_U5-meth_tr"/>
    <property type="match status" value="1"/>
</dbReference>
<dbReference type="GO" id="GO:0070041">
    <property type="term" value="F:rRNA (uridine-C5-)-methyltransferase activity"/>
    <property type="evidence" value="ECO:0007669"/>
    <property type="project" value="TreeGrafter"/>
</dbReference>
<evidence type="ECO:0000256" key="4">
    <source>
        <dbReference type="PROSITE-ProRule" id="PRU01024"/>
    </source>
</evidence>
<reference evidence="7 8" key="1">
    <citation type="submission" date="2017-03" db="EMBL/GenBank/DDBJ databases">
        <title>Genome sequence of Clostridium hungatei DSM 14427.</title>
        <authorList>
            <person name="Poehlein A."/>
            <person name="Daniel R."/>
        </authorList>
    </citation>
    <scope>NUCLEOTIDE SEQUENCE [LARGE SCALE GENOMIC DNA]</scope>
    <source>
        <strain evidence="7 8">DSM 14427</strain>
    </source>
</reference>
<dbReference type="NCBIfam" id="TIGR00479">
    <property type="entry name" value="rumA"/>
    <property type="match status" value="1"/>
</dbReference>
<dbReference type="PANTHER" id="PTHR11061">
    <property type="entry name" value="RNA M5U METHYLTRANSFERASE"/>
    <property type="match status" value="1"/>
</dbReference>
<dbReference type="FunFam" id="2.40.50.140:FF:000097">
    <property type="entry name" value="23S rRNA (uracil(1939)-C(5))-methyltransferase RlmD"/>
    <property type="match status" value="1"/>
</dbReference>
<keyword evidence="2 4" id="KW-0808">Transferase</keyword>